<dbReference type="Gene3D" id="3.40.50.2300">
    <property type="match status" value="2"/>
</dbReference>
<dbReference type="InterPro" id="IPR028081">
    <property type="entry name" value="Leu-bd"/>
</dbReference>
<dbReference type="InterPro" id="IPR028082">
    <property type="entry name" value="Peripla_BP_I"/>
</dbReference>
<dbReference type="CDD" id="cd06340">
    <property type="entry name" value="PBP1_ABC_ligand_binding-like"/>
    <property type="match status" value="1"/>
</dbReference>
<dbReference type="RefSeq" id="WP_143172140.1">
    <property type="nucleotide sequence ID" value="NZ_FRAP01000009.1"/>
</dbReference>
<dbReference type="OrthoDB" id="7337537at2"/>
<accession>A0A1M6U5M1</accession>
<feature type="domain" description="Leucine-binding protein" evidence="3">
    <location>
        <begin position="47"/>
        <end position="384"/>
    </location>
</feature>
<dbReference type="Pfam" id="PF13458">
    <property type="entry name" value="Peripla_BP_6"/>
    <property type="match status" value="1"/>
</dbReference>
<keyword evidence="5" id="KW-1185">Reference proteome</keyword>
<dbReference type="STRING" id="1848.SAMN05443637_109146"/>
<dbReference type="PROSITE" id="PS51257">
    <property type="entry name" value="PROKAR_LIPOPROTEIN"/>
    <property type="match status" value="1"/>
</dbReference>
<evidence type="ECO:0000259" key="3">
    <source>
        <dbReference type="Pfam" id="PF13458"/>
    </source>
</evidence>
<name>A0A1M6U5M1_PSETH</name>
<reference evidence="4 5" key="1">
    <citation type="submission" date="2016-11" db="EMBL/GenBank/DDBJ databases">
        <authorList>
            <person name="Jaros S."/>
            <person name="Januszkiewicz K."/>
            <person name="Wedrychowicz H."/>
        </authorList>
    </citation>
    <scope>NUCLEOTIDE SEQUENCE [LARGE SCALE GENOMIC DNA]</scope>
    <source>
        <strain evidence="4 5">DSM 43832</strain>
    </source>
</reference>
<dbReference type="EMBL" id="FRAP01000009">
    <property type="protein sequence ID" value="SHK64441.1"/>
    <property type="molecule type" value="Genomic_DNA"/>
</dbReference>
<dbReference type="Proteomes" id="UP000184363">
    <property type="component" value="Unassembled WGS sequence"/>
</dbReference>
<gene>
    <name evidence="4" type="ORF">SAMN05443637_109146</name>
</gene>
<evidence type="ECO:0000313" key="5">
    <source>
        <dbReference type="Proteomes" id="UP000184363"/>
    </source>
</evidence>
<evidence type="ECO:0000256" key="2">
    <source>
        <dbReference type="ARBA" id="ARBA00022729"/>
    </source>
</evidence>
<organism evidence="4 5">
    <name type="scientific">Pseudonocardia thermophila</name>
    <dbReference type="NCBI Taxonomy" id="1848"/>
    <lineage>
        <taxon>Bacteria</taxon>
        <taxon>Bacillati</taxon>
        <taxon>Actinomycetota</taxon>
        <taxon>Actinomycetes</taxon>
        <taxon>Pseudonocardiales</taxon>
        <taxon>Pseudonocardiaceae</taxon>
        <taxon>Pseudonocardia</taxon>
    </lineage>
</organism>
<evidence type="ECO:0000256" key="1">
    <source>
        <dbReference type="ARBA" id="ARBA00010062"/>
    </source>
</evidence>
<evidence type="ECO:0000313" key="4">
    <source>
        <dbReference type="EMBL" id="SHK64441.1"/>
    </source>
</evidence>
<keyword evidence="2" id="KW-0732">Signal</keyword>
<proteinExistence type="inferred from homology"/>
<dbReference type="SUPFAM" id="SSF53822">
    <property type="entry name" value="Periplasmic binding protein-like I"/>
    <property type="match status" value="1"/>
</dbReference>
<sequence length="422" mass="44876">MSHRELSRRQLLRDAGRYGLAVASLMGVGGALTACADSRSTASSGDITVGHLFSRTGSVAAVGQAAAGGVLMRIDEANESGGIKSLGGAKINLIEADDQSKPEVAAGELARLAEQGAQVCIGSVGSPAMLQATQEAERQQVSIVNSVSVLDQINQRGFRYTFTSCGNSQRYTEDFVLNTKTVLDQAGYRPKKVGVLFESNIQGPFYADAMRKFFPQYTKWDVSYYDYPLDTNDFEPLLQRLRGDGVDVVVLASYAKDGALILQSMQTMRYDVGLIAGCMGGLISREFITSAGDAAEGFVGESYWVEHLKLPGLQGFLDKARQGQSGPVDPFTALGYAAASVVVDALERAGSTDKAKIHEAIAATDLSAGENGFIAPGGVKFDATGANSAIRGVYYQIKDGQQQAVLPKEFAVTEPTVPHATW</sequence>
<dbReference type="InterPro" id="IPR006311">
    <property type="entry name" value="TAT_signal"/>
</dbReference>
<dbReference type="PROSITE" id="PS51318">
    <property type="entry name" value="TAT"/>
    <property type="match status" value="1"/>
</dbReference>
<dbReference type="InterPro" id="IPR051010">
    <property type="entry name" value="BCAA_transport"/>
</dbReference>
<protein>
    <submittedName>
        <fullName evidence="4">Amino acid/amide ABC transporter substrate-binding protein, HAAT family</fullName>
    </submittedName>
</protein>
<dbReference type="PANTHER" id="PTHR30483">
    <property type="entry name" value="LEUCINE-SPECIFIC-BINDING PROTEIN"/>
    <property type="match status" value="1"/>
</dbReference>
<comment type="similarity">
    <text evidence="1">Belongs to the leucine-binding protein family.</text>
</comment>
<dbReference type="AlphaFoldDB" id="A0A1M6U5M1"/>